<name>A0A5C6Q524_9GAMM</name>
<dbReference type="RefSeq" id="WP_146800693.1">
    <property type="nucleotide sequence ID" value="NZ_VOLP01000030.1"/>
</dbReference>
<dbReference type="EMBL" id="VOLQ01000036">
    <property type="protein sequence ID" value="TWX64023.1"/>
    <property type="molecule type" value="Genomic_DNA"/>
</dbReference>
<accession>A0A5C6Q524</accession>
<dbReference type="EMBL" id="VOLR01000030">
    <property type="protein sequence ID" value="TWX55127.1"/>
    <property type="molecule type" value="Genomic_DNA"/>
</dbReference>
<gene>
    <name evidence="1" type="ORF">ESZ26_16845</name>
    <name evidence="2" type="ORF">ESZ27_15460</name>
</gene>
<proteinExistence type="predicted"/>
<dbReference type="AlphaFoldDB" id="A0A5C6Q524"/>
<evidence type="ECO:0008006" key="5">
    <source>
        <dbReference type="Google" id="ProtNLM"/>
    </source>
</evidence>
<evidence type="ECO:0000313" key="2">
    <source>
        <dbReference type="EMBL" id="TWX64023.1"/>
    </source>
</evidence>
<evidence type="ECO:0000313" key="4">
    <source>
        <dbReference type="Proteomes" id="UP000321917"/>
    </source>
</evidence>
<dbReference type="Proteomes" id="UP000321917">
    <property type="component" value="Unassembled WGS sequence"/>
</dbReference>
<dbReference type="Proteomes" id="UP000321525">
    <property type="component" value="Unassembled WGS sequence"/>
</dbReference>
<sequence length="144" mass="16510">MNDYFAPHGEFKLQVSNNIVIARLTGSWNKECAEDFSQAFMAQVKLLKTQRWAHLVFLDDWQISVPEIVPIVDDLAAFCILNGLEKSAQVANESMMKKMYLDKMAIETRSNFERRIFSDQDKAISWLSEYGFTTAQGLSAYELV</sequence>
<evidence type="ECO:0000313" key="1">
    <source>
        <dbReference type="EMBL" id="TWX55127.1"/>
    </source>
</evidence>
<comment type="caution">
    <text evidence="2">The sequence shown here is derived from an EMBL/GenBank/DDBJ whole genome shotgun (WGS) entry which is preliminary data.</text>
</comment>
<evidence type="ECO:0000313" key="3">
    <source>
        <dbReference type="Proteomes" id="UP000321525"/>
    </source>
</evidence>
<dbReference type="OrthoDB" id="8903822at2"/>
<organism evidence="2 4">
    <name type="scientific">Colwellia hornerae</name>
    <dbReference type="NCBI Taxonomy" id="89402"/>
    <lineage>
        <taxon>Bacteria</taxon>
        <taxon>Pseudomonadati</taxon>
        <taxon>Pseudomonadota</taxon>
        <taxon>Gammaproteobacteria</taxon>
        <taxon>Alteromonadales</taxon>
        <taxon>Colwelliaceae</taxon>
        <taxon>Colwellia</taxon>
    </lineage>
</organism>
<reference evidence="2 4" key="1">
    <citation type="submission" date="2019-07" db="EMBL/GenBank/DDBJ databases">
        <title>Genomes of sea-ice associated Colwellia species.</title>
        <authorList>
            <person name="Bowman J.P."/>
        </authorList>
    </citation>
    <scope>NUCLEOTIDE SEQUENCE [LARGE SCALE GENOMIC DNA]</scope>
    <source>
        <strain evidence="1 3">ACAM 607</strain>
        <strain evidence="2 4">IC036</strain>
    </source>
</reference>
<protein>
    <recommendedName>
        <fullName evidence="5">STAS/SEC14 domain-containing protein</fullName>
    </recommendedName>
</protein>
<keyword evidence="3" id="KW-1185">Reference proteome</keyword>